<dbReference type="RefSeq" id="WP_205259994.1">
    <property type="nucleotide sequence ID" value="NZ_JAERWK010000008.1"/>
</dbReference>
<keyword evidence="2" id="KW-1185">Reference proteome</keyword>
<dbReference type="InterPro" id="IPR021555">
    <property type="entry name" value="DUF3000"/>
</dbReference>
<accession>A0A938YFW9</accession>
<dbReference type="Proteomes" id="UP000663792">
    <property type="component" value="Unassembled WGS sequence"/>
</dbReference>
<gene>
    <name evidence="1" type="ORF">JL106_07240</name>
</gene>
<name>A0A938YFW9_9ACTN</name>
<dbReference type="AlphaFoldDB" id="A0A938YFW9"/>
<evidence type="ECO:0000313" key="1">
    <source>
        <dbReference type="EMBL" id="MBM9467075.1"/>
    </source>
</evidence>
<reference evidence="1" key="1">
    <citation type="submission" date="2021-01" db="EMBL/GenBank/DDBJ databases">
        <title>YIM 132084 draft genome.</title>
        <authorList>
            <person name="An D."/>
        </authorList>
    </citation>
    <scope>NUCLEOTIDE SEQUENCE</scope>
    <source>
        <strain evidence="1">YIM 132084</strain>
    </source>
</reference>
<evidence type="ECO:0000313" key="2">
    <source>
        <dbReference type="Proteomes" id="UP000663792"/>
    </source>
</evidence>
<protein>
    <submittedName>
        <fullName evidence="1">DUF3000 domain-containing protein</fullName>
    </submittedName>
</protein>
<dbReference type="Pfam" id="PF11452">
    <property type="entry name" value="DUF3000"/>
    <property type="match status" value="1"/>
</dbReference>
<sequence length="196" mass="20053">MATASSVGPATFQHAVSGLRRAAVRHEVHLGPLPAPARLAPWSHAVSATVRPPGSAPGSDAEIASGRLILLHDPNGHDAWAGTLRIVVFATCELDAEIAADPLLPEVAWSWLTDALADADADHHALGGTVTATASTRFGDIAGPQRVNDLEVRASWTPDGPTGAHLRAFAAMLATAAGLPPEGVTTIGQAAPSNAR</sequence>
<dbReference type="EMBL" id="JAERWK010000008">
    <property type="protein sequence ID" value="MBM9467075.1"/>
    <property type="molecule type" value="Genomic_DNA"/>
</dbReference>
<organism evidence="1 2">
    <name type="scientific">Nakamurella leprariae</name>
    <dbReference type="NCBI Taxonomy" id="2803911"/>
    <lineage>
        <taxon>Bacteria</taxon>
        <taxon>Bacillati</taxon>
        <taxon>Actinomycetota</taxon>
        <taxon>Actinomycetes</taxon>
        <taxon>Nakamurellales</taxon>
        <taxon>Nakamurellaceae</taxon>
        <taxon>Nakamurella</taxon>
    </lineage>
</organism>
<proteinExistence type="predicted"/>
<comment type="caution">
    <text evidence="1">The sequence shown here is derived from an EMBL/GenBank/DDBJ whole genome shotgun (WGS) entry which is preliminary data.</text>
</comment>